<dbReference type="InterPro" id="IPR007024">
    <property type="entry name" value="BLUF_domain"/>
</dbReference>
<dbReference type="RefSeq" id="WP_088441002.1">
    <property type="nucleotide sequence ID" value="NZ_BMMC01000006.1"/>
</dbReference>
<protein>
    <submittedName>
        <fullName evidence="2">Blue light sensor protein</fullName>
    </submittedName>
</protein>
<name>A0A246JVP7_9SPHN</name>
<dbReference type="InterPro" id="IPR036046">
    <property type="entry name" value="Acylphosphatase-like_dom_sf"/>
</dbReference>
<sequence>MLISTLYVSRSRIEPTRATAAIADLVEVSIANNLRRDITGALLFTGAHFAQILEGREDVITALMKSIGRDERHDQLTVINQAPLKERIFHDWALAYNGPSLFIARHVARVLASPPGVDKQRTARWLTDTMLELMTV</sequence>
<dbReference type="SUPFAM" id="SSF54975">
    <property type="entry name" value="Acylphosphatase/BLUF domain-like"/>
    <property type="match status" value="1"/>
</dbReference>
<dbReference type="Gene3D" id="3.30.70.100">
    <property type="match status" value="1"/>
</dbReference>
<keyword evidence="3" id="KW-1185">Reference proteome</keyword>
<reference evidence="2 3" key="1">
    <citation type="journal article" date="2010" name="Int. J. Syst. Evol. Microbiol.">
        <title>Sphingopyxis bauzanensis sp. nov., a psychrophilic bacterium isolated from soil.</title>
        <authorList>
            <person name="Zhang D.C."/>
            <person name="Liu H.C."/>
            <person name="Xin Y.H."/>
            <person name="Zhou Y.G."/>
            <person name="Schinner F."/>
            <person name="Margesin R."/>
        </authorList>
    </citation>
    <scope>NUCLEOTIDE SEQUENCE [LARGE SCALE GENOMIC DNA]</scope>
    <source>
        <strain evidence="2 3">DSM 22271</strain>
    </source>
</reference>
<comment type="caution">
    <text evidence="2">The sequence shown here is derived from an EMBL/GenBank/DDBJ whole genome shotgun (WGS) entry which is preliminary data.</text>
</comment>
<dbReference type="EMBL" id="NISK01000002">
    <property type="protein sequence ID" value="OWQ97145.1"/>
    <property type="molecule type" value="Genomic_DNA"/>
</dbReference>
<proteinExistence type="predicted"/>
<dbReference type="SMART" id="SM01034">
    <property type="entry name" value="BLUF"/>
    <property type="match status" value="1"/>
</dbReference>
<dbReference type="OrthoDB" id="196105at2"/>
<organism evidence="2 3">
    <name type="scientific">Sphingopyxis bauzanensis</name>
    <dbReference type="NCBI Taxonomy" id="651663"/>
    <lineage>
        <taxon>Bacteria</taxon>
        <taxon>Pseudomonadati</taxon>
        <taxon>Pseudomonadota</taxon>
        <taxon>Alphaproteobacteria</taxon>
        <taxon>Sphingomonadales</taxon>
        <taxon>Sphingomonadaceae</taxon>
        <taxon>Sphingopyxis</taxon>
    </lineage>
</organism>
<dbReference type="Proteomes" id="UP000197361">
    <property type="component" value="Unassembled WGS sequence"/>
</dbReference>
<accession>A0A246JVP7</accession>
<dbReference type="GO" id="GO:0071949">
    <property type="term" value="F:FAD binding"/>
    <property type="evidence" value="ECO:0007669"/>
    <property type="project" value="InterPro"/>
</dbReference>
<dbReference type="PROSITE" id="PS50925">
    <property type="entry name" value="BLUF"/>
    <property type="match status" value="1"/>
</dbReference>
<dbReference type="AlphaFoldDB" id="A0A246JVP7"/>
<feature type="domain" description="BLUF" evidence="1">
    <location>
        <begin position="2"/>
        <end position="95"/>
    </location>
</feature>
<evidence type="ECO:0000313" key="3">
    <source>
        <dbReference type="Proteomes" id="UP000197361"/>
    </source>
</evidence>
<dbReference type="Pfam" id="PF04940">
    <property type="entry name" value="BLUF"/>
    <property type="match status" value="1"/>
</dbReference>
<evidence type="ECO:0000259" key="1">
    <source>
        <dbReference type="PROSITE" id="PS50925"/>
    </source>
</evidence>
<dbReference type="GO" id="GO:0009882">
    <property type="term" value="F:blue light photoreceptor activity"/>
    <property type="evidence" value="ECO:0007669"/>
    <property type="project" value="InterPro"/>
</dbReference>
<evidence type="ECO:0000313" key="2">
    <source>
        <dbReference type="EMBL" id="OWQ97145.1"/>
    </source>
</evidence>
<gene>
    <name evidence="2" type="ORF">CDQ92_08725</name>
</gene>